<protein>
    <recommendedName>
        <fullName evidence="4">VCBS repeat-containing protein</fullName>
    </recommendedName>
</protein>
<feature type="signal peptide" evidence="1">
    <location>
        <begin position="1"/>
        <end position="23"/>
    </location>
</feature>
<reference evidence="2 3" key="1">
    <citation type="submission" date="2017-08" db="EMBL/GenBank/DDBJ databases">
        <title>Infants hospitalized years apart are colonized by the same room-sourced microbial strains.</title>
        <authorList>
            <person name="Brooks B."/>
            <person name="Olm M.R."/>
            <person name="Firek B.A."/>
            <person name="Baker R."/>
            <person name="Thomas B.C."/>
            <person name="Morowitz M.J."/>
            <person name="Banfield J.F."/>
        </authorList>
    </citation>
    <scope>NUCLEOTIDE SEQUENCE [LARGE SCALE GENOMIC DNA]</scope>
    <source>
        <strain evidence="2">S2_005_002_R2_29</strain>
    </source>
</reference>
<evidence type="ECO:0008006" key="4">
    <source>
        <dbReference type="Google" id="ProtNLM"/>
    </source>
</evidence>
<name>A0A2W5MYW8_9BACT</name>
<organism evidence="2 3">
    <name type="scientific">Micavibrio aeruginosavorus</name>
    <dbReference type="NCBI Taxonomy" id="349221"/>
    <lineage>
        <taxon>Bacteria</taxon>
        <taxon>Pseudomonadati</taxon>
        <taxon>Bdellovibrionota</taxon>
        <taxon>Bdellovibrionia</taxon>
        <taxon>Bdellovibrionales</taxon>
        <taxon>Pseudobdellovibrionaceae</taxon>
        <taxon>Micavibrio</taxon>
    </lineage>
</organism>
<evidence type="ECO:0000256" key="1">
    <source>
        <dbReference type="SAM" id="SignalP"/>
    </source>
</evidence>
<keyword evidence="1" id="KW-0732">Signal</keyword>
<evidence type="ECO:0000313" key="3">
    <source>
        <dbReference type="Proteomes" id="UP000249417"/>
    </source>
</evidence>
<gene>
    <name evidence="2" type="ORF">DI551_05035</name>
</gene>
<feature type="chain" id="PRO_5015892118" description="VCBS repeat-containing protein" evidence="1">
    <location>
        <begin position="24"/>
        <end position="153"/>
    </location>
</feature>
<proteinExistence type="predicted"/>
<evidence type="ECO:0000313" key="2">
    <source>
        <dbReference type="EMBL" id="PZQ46471.1"/>
    </source>
</evidence>
<accession>A0A2W5MYW8</accession>
<comment type="caution">
    <text evidence="2">The sequence shown here is derived from an EMBL/GenBank/DDBJ whole genome shotgun (WGS) entry which is preliminary data.</text>
</comment>
<sequence>MVKRIVGFFFLLLSVCLAVAAHAQSKSNEDVIKAFLTSQETHEPGMEEAAQSMGNAIADLDGDGKDEIILVWTTLGPTYWRNTLTVFSIDGEKEYKPASSFALEGAAENPSVKNGVILVEQVLYAKTDPICCPTIKKQMKYRWDKKGITIIDQ</sequence>
<dbReference type="AlphaFoldDB" id="A0A2W5MYW8"/>
<dbReference type="EMBL" id="QFQB01000026">
    <property type="protein sequence ID" value="PZQ46471.1"/>
    <property type="molecule type" value="Genomic_DNA"/>
</dbReference>
<dbReference type="Proteomes" id="UP000249417">
    <property type="component" value="Unassembled WGS sequence"/>
</dbReference>